<evidence type="ECO:0000313" key="2">
    <source>
        <dbReference type="Proteomes" id="UP001156318"/>
    </source>
</evidence>
<organism evidence="1 2">
    <name type="scientific">Siccibacter colletis</name>
    <dbReference type="NCBI Taxonomy" id="1505757"/>
    <lineage>
        <taxon>Bacteria</taxon>
        <taxon>Pseudomonadati</taxon>
        <taxon>Pseudomonadota</taxon>
        <taxon>Gammaproteobacteria</taxon>
        <taxon>Enterobacterales</taxon>
        <taxon>Enterobacteriaceae</taxon>
        <taxon>Siccibacter</taxon>
    </lineage>
</organism>
<reference evidence="1 2" key="1">
    <citation type="submission" date="2021-05" db="EMBL/GenBank/DDBJ databases">
        <title>Isolation, identification, and the growth promoting effects of Pantoea dispersa strain YSD J2 from the aboveground leaves of Cyperus esculentus L.Var. Sativus.</title>
        <authorList>
            <person name="Wang S."/>
            <person name="Tang X.M."/>
            <person name="Huang Y.N."/>
        </authorList>
    </citation>
    <scope>NUCLEOTIDE SEQUENCE [LARGE SCALE GENOMIC DNA]</scope>
    <source>
        <strain evidence="2">YSD YN2</strain>
    </source>
</reference>
<evidence type="ECO:0000313" key="1">
    <source>
        <dbReference type="EMBL" id="UYU30989.1"/>
    </source>
</evidence>
<name>A0ABY6JE47_9ENTR</name>
<gene>
    <name evidence="1" type="ORF">KFZ77_14150</name>
</gene>
<dbReference type="Proteomes" id="UP001156318">
    <property type="component" value="Chromosome"/>
</dbReference>
<sequence>MPLFLFTQPGRDISHFRRKRSVKVLGEYCGQLTGLGKEMLLAMLPLWNWIISNSAAFRASREAHEQRHGAA</sequence>
<dbReference type="RefSeq" id="WP_264384557.1">
    <property type="nucleotide sequence ID" value="NZ_CP074352.1"/>
</dbReference>
<proteinExistence type="predicted"/>
<protein>
    <submittedName>
        <fullName evidence="1">Uncharacterized protein</fullName>
    </submittedName>
</protein>
<accession>A0ABY6JE47</accession>
<dbReference type="EMBL" id="CP074352">
    <property type="protein sequence ID" value="UYU30989.1"/>
    <property type="molecule type" value="Genomic_DNA"/>
</dbReference>
<keyword evidence="2" id="KW-1185">Reference proteome</keyword>